<keyword evidence="4 6" id="KW-0862">Zinc</keyword>
<evidence type="ECO:0000313" key="10">
    <source>
        <dbReference type="Proteomes" id="UP000823935"/>
    </source>
</evidence>
<dbReference type="PANTHER" id="PTHR11804:SF84">
    <property type="entry name" value="SACCHAROLYSIN"/>
    <property type="match status" value="1"/>
</dbReference>
<sequence>MKEVRKRGAVPKEETWGVEDLYPSNEACLEAAKRFETMLEKFSSYKGTLDASAQQFYEALEAYSAVGKLFERIYVYANEKLHEDMGNPVQQKLAGETDVLRNRYGAMISWIEPEIVRIPEVILEKFYEDEPRLLKYRIFLQRILQAKAHTLSEREEEMLAKAEELGQAPANIFAMFNNADLTFPEVENEKGEKLPLTQGRYIAYMKSSDRVLRKNAFEALYGAYAKFQNTLGAAYDANARQAAFFAGQRRYQNALEAALDVSRIPVSVYDNLIDAVHTHLPAMYRYMELRKKRLGVEKLHMYDIYVPIVEERQATIPFSEAKELVKKGLAPLGEEYGRLLQQGFDSRWIDIYENEGKRTGAYSWGAYGVHPYVLLNYQDDLGGVFTLAHEMGHALHTWYSNSAQPYVYAGYQIFVAEVASTCNEALLIHYLIEQATDRKEKAYLMNYFLEQFRTTLYRQTMFAEFEKKTHEIVQAGGSLNGDSLCEIYHELNGLYFGPEVENDREIAFEWSRIPHFYTPFYVYQYATGFSAAVSISSRILKGERGLTERYLEFLKGGCSKDPIELLRGCGVDMTRKEPVDEALRVFEECLNEMETLV</sequence>
<dbReference type="Gene3D" id="1.10.1370.20">
    <property type="entry name" value="Oligoendopeptidase f, C-terminal domain"/>
    <property type="match status" value="1"/>
</dbReference>
<accession>A0A9D1ETC8</accession>
<dbReference type="CDD" id="cd09608">
    <property type="entry name" value="M3B_PepF"/>
    <property type="match status" value="1"/>
</dbReference>
<dbReference type="InterPro" id="IPR001567">
    <property type="entry name" value="Pept_M3A_M3B_dom"/>
</dbReference>
<dbReference type="InterPro" id="IPR004438">
    <property type="entry name" value="Peptidase_M3B"/>
</dbReference>
<evidence type="ECO:0000256" key="3">
    <source>
        <dbReference type="ARBA" id="ARBA00022801"/>
    </source>
</evidence>
<evidence type="ECO:0000256" key="1">
    <source>
        <dbReference type="ARBA" id="ARBA00022670"/>
    </source>
</evidence>
<dbReference type="EC" id="3.4.24.-" evidence="6"/>
<dbReference type="GO" id="GO:0006518">
    <property type="term" value="P:peptide metabolic process"/>
    <property type="evidence" value="ECO:0007669"/>
    <property type="project" value="TreeGrafter"/>
</dbReference>
<keyword evidence="5 6" id="KW-0482">Metalloprotease</keyword>
<dbReference type="InterPro" id="IPR045090">
    <property type="entry name" value="Pept_M3A_M3B"/>
</dbReference>
<feature type="domain" description="Oligopeptidase F N-terminal" evidence="8">
    <location>
        <begin position="114"/>
        <end position="183"/>
    </location>
</feature>
<dbReference type="AlphaFoldDB" id="A0A9D1ETC8"/>
<dbReference type="Gene3D" id="1.20.140.70">
    <property type="entry name" value="Oligopeptidase f, N-terminal domain"/>
    <property type="match status" value="1"/>
</dbReference>
<gene>
    <name evidence="9" type="primary">pepF</name>
    <name evidence="9" type="ORF">IAB44_07160</name>
</gene>
<comment type="similarity">
    <text evidence="6">Belongs to the peptidase M3B family.</text>
</comment>
<keyword evidence="2 6" id="KW-0479">Metal-binding</keyword>
<name>A0A9D1ETC8_9FIRM</name>
<dbReference type="Gene3D" id="1.10.287.830">
    <property type="entry name" value="putative peptidase helix hairpin domain like"/>
    <property type="match status" value="1"/>
</dbReference>
<dbReference type="InterPro" id="IPR013647">
    <property type="entry name" value="OligopepF_N_dom"/>
</dbReference>
<dbReference type="SUPFAM" id="SSF55486">
    <property type="entry name" value="Metalloproteases ('zincins'), catalytic domain"/>
    <property type="match status" value="1"/>
</dbReference>
<proteinExistence type="inferred from homology"/>
<dbReference type="Pfam" id="PF08439">
    <property type="entry name" value="Peptidase_M3_N"/>
    <property type="match status" value="1"/>
</dbReference>
<comment type="caution">
    <text evidence="9">The sequence shown here is derived from an EMBL/GenBank/DDBJ whole genome shotgun (WGS) entry which is preliminary data.</text>
</comment>
<dbReference type="GO" id="GO:0046872">
    <property type="term" value="F:metal ion binding"/>
    <property type="evidence" value="ECO:0007669"/>
    <property type="project" value="UniProtKB-UniRule"/>
</dbReference>
<comment type="cofactor">
    <cofactor evidence="6">
        <name>Zn(2+)</name>
        <dbReference type="ChEBI" id="CHEBI:29105"/>
    </cofactor>
    <text evidence="6">Binds 1 zinc ion.</text>
</comment>
<dbReference type="Proteomes" id="UP000823935">
    <property type="component" value="Unassembled WGS sequence"/>
</dbReference>
<dbReference type="GO" id="GO:0004222">
    <property type="term" value="F:metalloendopeptidase activity"/>
    <property type="evidence" value="ECO:0007669"/>
    <property type="project" value="UniProtKB-UniRule"/>
</dbReference>
<reference evidence="9" key="2">
    <citation type="journal article" date="2021" name="PeerJ">
        <title>Extensive microbial diversity within the chicken gut microbiome revealed by metagenomics and culture.</title>
        <authorList>
            <person name="Gilroy R."/>
            <person name="Ravi A."/>
            <person name="Getino M."/>
            <person name="Pursley I."/>
            <person name="Horton D.L."/>
            <person name="Alikhan N.F."/>
            <person name="Baker D."/>
            <person name="Gharbi K."/>
            <person name="Hall N."/>
            <person name="Watson M."/>
            <person name="Adriaenssens E.M."/>
            <person name="Foster-Nyarko E."/>
            <person name="Jarju S."/>
            <person name="Secka A."/>
            <person name="Antonio M."/>
            <person name="Oren A."/>
            <person name="Chaudhuri R.R."/>
            <person name="La Ragione R."/>
            <person name="Hildebrand F."/>
            <person name="Pallen M.J."/>
        </authorList>
    </citation>
    <scope>NUCLEOTIDE SEQUENCE</scope>
    <source>
        <strain evidence="9">CHK190-19873</strain>
    </source>
</reference>
<dbReference type="PANTHER" id="PTHR11804">
    <property type="entry name" value="PROTEASE M3 THIMET OLIGOPEPTIDASE-RELATED"/>
    <property type="match status" value="1"/>
</dbReference>
<evidence type="ECO:0000259" key="8">
    <source>
        <dbReference type="Pfam" id="PF08439"/>
    </source>
</evidence>
<organism evidence="9 10">
    <name type="scientific">Candidatus Limivivens intestinipullorum</name>
    <dbReference type="NCBI Taxonomy" id="2840858"/>
    <lineage>
        <taxon>Bacteria</taxon>
        <taxon>Bacillati</taxon>
        <taxon>Bacillota</taxon>
        <taxon>Clostridia</taxon>
        <taxon>Lachnospirales</taxon>
        <taxon>Lachnospiraceae</taxon>
        <taxon>Lachnospiraceae incertae sedis</taxon>
        <taxon>Candidatus Limivivens</taxon>
    </lineage>
</organism>
<dbReference type="NCBIfam" id="TIGR00181">
    <property type="entry name" value="pepF"/>
    <property type="match status" value="1"/>
</dbReference>
<dbReference type="EMBL" id="DVIQ01000035">
    <property type="protein sequence ID" value="HIS31311.1"/>
    <property type="molecule type" value="Genomic_DNA"/>
</dbReference>
<dbReference type="InterPro" id="IPR042088">
    <property type="entry name" value="OligoPept_F_C"/>
</dbReference>
<reference evidence="9" key="1">
    <citation type="submission" date="2020-10" db="EMBL/GenBank/DDBJ databases">
        <authorList>
            <person name="Gilroy R."/>
        </authorList>
    </citation>
    <scope>NUCLEOTIDE SEQUENCE</scope>
    <source>
        <strain evidence="9">CHK190-19873</strain>
    </source>
</reference>
<comment type="function">
    <text evidence="6">Has oligopeptidase activity and degrades a variety of small bioactive peptides.</text>
</comment>
<feature type="domain" description="Peptidase M3A/M3B catalytic" evidence="7">
    <location>
        <begin position="204"/>
        <end position="584"/>
    </location>
</feature>
<keyword evidence="3 6" id="KW-0378">Hydrolase</keyword>
<evidence type="ECO:0000256" key="4">
    <source>
        <dbReference type="ARBA" id="ARBA00022833"/>
    </source>
</evidence>
<keyword evidence="1 6" id="KW-0645">Protease</keyword>
<evidence type="ECO:0000256" key="5">
    <source>
        <dbReference type="ARBA" id="ARBA00023049"/>
    </source>
</evidence>
<evidence type="ECO:0000313" key="9">
    <source>
        <dbReference type="EMBL" id="HIS31311.1"/>
    </source>
</evidence>
<dbReference type="Pfam" id="PF01432">
    <property type="entry name" value="Peptidase_M3"/>
    <property type="match status" value="1"/>
</dbReference>
<evidence type="ECO:0000256" key="2">
    <source>
        <dbReference type="ARBA" id="ARBA00022723"/>
    </source>
</evidence>
<dbReference type="GO" id="GO:0006508">
    <property type="term" value="P:proteolysis"/>
    <property type="evidence" value="ECO:0007669"/>
    <property type="project" value="UniProtKB-KW"/>
</dbReference>
<evidence type="ECO:0000259" key="7">
    <source>
        <dbReference type="Pfam" id="PF01432"/>
    </source>
</evidence>
<protein>
    <recommendedName>
        <fullName evidence="6">Oligopeptidase F</fullName>
        <ecNumber evidence="6">3.4.24.-</ecNumber>
    </recommendedName>
</protein>
<evidence type="ECO:0000256" key="6">
    <source>
        <dbReference type="RuleBase" id="RU368091"/>
    </source>
</evidence>